<dbReference type="InterPro" id="IPR036597">
    <property type="entry name" value="Fido-like_dom_sf"/>
</dbReference>
<dbReference type="SUPFAM" id="SSF140931">
    <property type="entry name" value="Fic-like"/>
    <property type="match status" value="1"/>
</dbReference>
<organism evidence="2 3">
    <name type="scientific">Seongchinamella sediminis</name>
    <dbReference type="NCBI Taxonomy" id="2283635"/>
    <lineage>
        <taxon>Bacteria</taxon>
        <taxon>Pseudomonadati</taxon>
        <taxon>Pseudomonadota</taxon>
        <taxon>Gammaproteobacteria</taxon>
        <taxon>Cellvibrionales</taxon>
        <taxon>Halieaceae</taxon>
        <taxon>Seongchinamella</taxon>
    </lineage>
</organism>
<comment type="caution">
    <text evidence="2">The sequence shown here is derived from an EMBL/GenBank/DDBJ whole genome shotgun (WGS) entry which is preliminary data.</text>
</comment>
<evidence type="ECO:0000313" key="3">
    <source>
        <dbReference type="Proteomes" id="UP000265509"/>
    </source>
</evidence>
<sequence length="469" mass="53022">MPKQVSEEELEAIRRAVGGFPEGASIDEISDAIEPKIHRRTLQRRLAVLVERKQLLLEGGGRGSRYKVPAIRTDVNIEVGGTQLSLTSGIPEAEIYTPISEVGAEIKRLVRQPIQHRRPVGYNRDFIRTYQPNRTFYLPGEVRKHLLEIGQSQAGVLAAGTYALQIYNRLLIDLTWNSSRLEGNTYSLLETERLIELGDSAEGRDALETQMILNHKAAIELLVQSAADTGFNRYTICNLHALLSENLLPDPAACGRLRQHSVGIGASVFQPLQGGALINECFDEVLYKADAIKDPFEQAFFAMVQLPYLQAFDDVNKRVSRLAANIPFIRENLSPLSFVDVPEKAYSDGLLGIYELNRTELLADVFVWAYERSCARYSAARQSLGDPDPFRLRYREFIAQLVSNIVRSALNKREAVSAIKQFIGREIVEQDRARFMEMVETELTGLHEGNIARYRLKPSEFEIWLKRWS</sequence>
<evidence type="ECO:0000313" key="2">
    <source>
        <dbReference type="EMBL" id="RLQ21364.1"/>
    </source>
</evidence>
<dbReference type="EMBL" id="QRAN01000013">
    <property type="protein sequence ID" value="RLQ21364.1"/>
    <property type="molecule type" value="Genomic_DNA"/>
</dbReference>
<reference evidence="2 3" key="1">
    <citation type="submission" date="2018-07" db="EMBL/GenBank/DDBJ databases">
        <title>Halioglobus sp. genome submission.</title>
        <authorList>
            <person name="Ye M.-Q."/>
            <person name="Du Z.-J."/>
        </authorList>
    </citation>
    <scope>NUCLEOTIDE SEQUENCE [LARGE SCALE GENOMIC DNA]</scope>
    <source>
        <strain evidence="2 3">U0301</strain>
    </source>
</reference>
<dbReference type="InterPro" id="IPR003812">
    <property type="entry name" value="Fido"/>
</dbReference>
<dbReference type="Gene3D" id="1.10.3290.10">
    <property type="entry name" value="Fido-like domain"/>
    <property type="match status" value="1"/>
</dbReference>
<gene>
    <name evidence="2" type="ORF">DWB85_12595</name>
</gene>
<dbReference type="RefSeq" id="WP_117955162.1">
    <property type="nucleotide sequence ID" value="NZ_QRAN01000013.1"/>
</dbReference>
<dbReference type="Pfam" id="PF02661">
    <property type="entry name" value="Fic"/>
    <property type="match status" value="1"/>
</dbReference>
<dbReference type="PROSITE" id="PS51459">
    <property type="entry name" value="FIDO"/>
    <property type="match status" value="1"/>
</dbReference>
<dbReference type="Proteomes" id="UP000265509">
    <property type="component" value="Unassembled WGS sequence"/>
</dbReference>
<feature type="domain" description="Fido" evidence="1">
    <location>
        <begin position="231"/>
        <end position="371"/>
    </location>
</feature>
<protein>
    <submittedName>
        <fullName evidence="2">Fic family protein</fullName>
    </submittedName>
</protein>
<evidence type="ECO:0000259" key="1">
    <source>
        <dbReference type="PROSITE" id="PS51459"/>
    </source>
</evidence>
<accession>A0A3L7DVN1</accession>
<dbReference type="AlphaFoldDB" id="A0A3L7DVN1"/>
<keyword evidence="3" id="KW-1185">Reference proteome</keyword>
<proteinExistence type="predicted"/>
<name>A0A3L7DVN1_9GAMM</name>
<dbReference type="OrthoDB" id="9807853at2"/>